<evidence type="ECO:0000313" key="2">
    <source>
        <dbReference type="Proteomes" id="UP000178377"/>
    </source>
</evidence>
<comment type="caution">
    <text evidence="1">The sequence shown here is derived from an EMBL/GenBank/DDBJ whole genome shotgun (WGS) entry which is preliminary data.</text>
</comment>
<evidence type="ECO:0000313" key="1">
    <source>
        <dbReference type="EMBL" id="OGE88349.1"/>
    </source>
</evidence>
<protein>
    <submittedName>
        <fullName evidence="1">Uncharacterized protein</fullName>
    </submittedName>
</protein>
<dbReference type="Proteomes" id="UP000178377">
    <property type="component" value="Unassembled WGS sequence"/>
</dbReference>
<dbReference type="EMBL" id="MFEO01000034">
    <property type="protein sequence ID" value="OGE88349.1"/>
    <property type="molecule type" value="Genomic_DNA"/>
</dbReference>
<gene>
    <name evidence="1" type="ORF">A2722_03905</name>
</gene>
<name>A0A1F5PEK7_9BACT</name>
<proteinExistence type="predicted"/>
<organism evidence="1 2">
    <name type="scientific">Candidatus Doudnabacteria bacterium RIFCSPHIGHO2_01_FULL_50_11</name>
    <dbReference type="NCBI Taxonomy" id="1817828"/>
    <lineage>
        <taxon>Bacteria</taxon>
        <taxon>Candidatus Doudnaibacteriota</taxon>
    </lineage>
</organism>
<accession>A0A1F5PEK7</accession>
<reference evidence="1 2" key="1">
    <citation type="journal article" date="2016" name="Nat. Commun.">
        <title>Thousands of microbial genomes shed light on interconnected biogeochemical processes in an aquifer system.</title>
        <authorList>
            <person name="Anantharaman K."/>
            <person name="Brown C.T."/>
            <person name="Hug L.A."/>
            <person name="Sharon I."/>
            <person name="Castelle C.J."/>
            <person name="Probst A.J."/>
            <person name="Thomas B.C."/>
            <person name="Singh A."/>
            <person name="Wilkins M.J."/>
            <person name="Karaoz U."/>
            <person name="Brodie E.L."/>
            <person name="Williams K.H."/>
            <person name="Hubbard S.S."/>
            <person name="Banfield J.F."/>
        </authorList>
    </citation>
    <scope>NUCLEOTIDE SEQUENCE [LARGE SCALE GENOMIC DNA]</scope>
</reference>
<sequence length="65" mass="7302">MQRETLMTILGVEGDFSIGDDQPIMVRHGKIVDVDRTTCDIAVSDIFGPRTITLRHSNILRFSVN</sequence>
<dbReference type="AlphaFoldDB" id="A0A1F5PEK7"/>
<dbReference type="STRING" id="1817828.A2722_03905"/>